<dbReference type="GO" id="GO:0016780">
    <property type="term" value="F:phosphotransferase activity, for other substituted phosphate groups"/>
    <property type="evidence" value="ECO:0007669"/>
    <property type="project" value="TreeGrafter"/>
</dbReference>
<dbReference type="Pfam" id="PF02397">
    <property type="entry name" value="Bac_transf"/>
    <property type="match status" value="1"/>
</dbReference>
<evidence type="ECO:0000256" key="3">
    <source>
        <dbReference type="ARBA" id="ARBA00022679"/>
    </source>
</evidence>
<dbReference type="RefSeq" id="WP_120041159.1">
    <property type="nucleotide sequence ID" value="NZ_QZFU01000018.1"/>
</dbReference>
<evidence type="ECO:0000256" key="1">
    <source>
        <dbReference type="ARBA" id="ARBA00004141"/>
    </source>
</evidence>
<dbReference type="EMBL" id="QZFU01000018">
    <property type="protein sequence ID" value="RJO75609.1"/>
    <property type="molecule type" value="Genomic_DNA"/>
</dbReference>
<protein>
    <submittedName>
        <fullName evidence="9">Sugar transferase</fullName>
    </submittedName>
</protein>
<dbReference type="Proteomes" id="UP000266677">
    <property type="component" value="Unassembled WGS sequence"/>
</dbReference>
<evidence type="ECO:0000256" key="4">
    <source>
        <dbReference type="ARBA" id="ARBA00022692"/>
    </source>
</evidence>
<feature type="transmembrane region" description="Helical" evidence="7">
    <location>
        <begin position="109"/>
        <end position="128"/>
    </location>
</feature>
<keyword evidence="6 7" id="KW-0472">Membrane</keyword>
<comment type="subcellular location">
    <subcellularLocation>
        <location evidence="1">Membrane</location>
        <topology evidence="1">Multi-pass membrane protein</topology>
    </subcellularLocation>
</comment>
<keyword evidence="4 7" id="KW-0812">Transmembrane</keyword>
<dbReference type="PANTHER" id="PTHR30576:SF10">
    <property type="entry name" value="SLL5057 PROTEIN"/>
    <property type="match status" value="1"/>
</dbReference>
<evidence type="ECO:0000256" key="6">
    <source>
        <dbReference type="ARBA" id="ARBA00023136"/>
    </source>
</evidence>
<accession>A0A3A4JXV0</accession>
<dbReference type="AlphaFoldDB" id="A0A3A4JXV0"/>
<evidence type="ECO:0000259" key="8">
    <source>
        <dbReference type="Pfam" id="PF02397"/>
    </source>
</evidence>
<evidence type="ECO:0000256" key="5">
    <source>
        <dbReference type="ARBA" id="ARBA00022989"/>
    </source>
</evidence>
<evidence type="ECO:0000256" key="2">
    <source>
        <dbReference type="ARBA" id="ARBA00006464"/>
    </source>
</evidence>
<organism evidence="9 10">
    <name type="scientific">Nocardia panacis</name>
    <dbReference type="NCBI Taxonomy" id="2340916"/>
    <lineage>
        <taxon>Bacteria</taxon>
        <taxon>Bacillati</taxon>
        <taxon>Actinomycetota</taxon>
        <taxon>Actinomycetes</taxon>
        <taxon>Mycobacteriales</taxon>
        <taxon>Nocardiaceae</taxon>
        <taxon>Nocardia</taxon>
    </lineage>
</organism>
<keyword evidence="10" id="KW-1185">Reference proteome</keyword>
<feature type="domain" description="Bacterial sugar transferase" evidence="8">
    <location>
        <begin position="304"/>
        <end position="491"/>
    </location>
</feature>
<comment type="similarity">
    <text evidence="2">Belongs to the bacterial sugar transferase family.</text>
</comment>
<keyword evidence="5 7" id="KW-1133">Transmembrane helix</keyword>
<dbReference type="InterPro" id="IPR003362">
    <property type="entry name" value="Bact_transf"/>
</dbReference>
<dbReference type="InterPro" id="IPR017475">
    <property type="entry name" value="EPS_sugar_tfrase"/>
</dbReference>
<gene>
    <name evidence="9" type="ORF">D5S18_14380</name>
</gene>
<feature type="transmembrane region" description="Helical" evidence="7">
    <location>
        <begin position="38"/>
        <end position="55"/>
    </location>
</feature>
<evidence type="ECO:0000313" key="9">
    <source>
        <dbReference type="EMBL" id="RJO75609.1"/>
    </source>
</evidence>
<dbReference type="Gene3D" id="3.40.50.720">
    <property type="entry name" value="NAD(P)-binding Rossmann-like Domain"/>
    <property type="match status" value="1"/>
</dbReference>
<comment type="caution">
    <text evidence="9">The sequence shown here is derived from an EMBL/GenBank/DDBJ whole genome shotgun (WGS) entry which is preliminary data.</text>
</comment>
<feature type="transmembrane region" description="Helical" evidence="7">
    <location>
        <begin position="70"/>
        <end position="89"/>
    </location>
</feature>
<dbReference type="GO" id="GO:0016020">
    <property type="term" value="C:membrane"/>
    <property type="evidence" value="ECO:0007669"/>
    <property type="project" value="UniProtKB-SubCell"/>
</dbReference>
<dbReference type="OrthoDB" id="9808602at2"/>
<sequence>MAFQISRDRIDQAPRRAGRSEREDWQTEYGRRLRTSDALVIGTVIAVAQLIRFGGLNNAAPLNWPGDTRIGYSVISILLALAWFGFLALGNTWSPSIIGNGPEEYRRLVAATMRLFGLLAIASLVLRIEFARGYLAIALPAGMLALIANRQFWRKFAARRRRSGRYLTSVLVIGRRDSAQAIMRCFERDPSVGYCVVGVYTPNDAGAEFDGDGPNVPTIGLESTVVQAVRSTGADTVAVAATEELGAHGINDLLWQLAPLGIDLVVTPGVADIADQRLTIRPVANLPLLHIGKPQYDRAKSFGKSAFDVVFAAAALLAVWPVMAAAALAIKLTSPGPVFYRSERIGLDGEPFHMIKFRSMYQDADRKLDTLLSANEGAGLLFKMRDDPRVTPVGRILRKYSLDELPQFINVIQGQMSIVGPRPPLRTEVARYDSKVRRRLLVKPGVTGLWQVSGRSDLSWDEAVRLDLSYIENWSMVQDLLIIKKTISAVARSEGAY</sequence>
<proteinExistence type="inferred from homology"/>
<evidence type="ECO:0000256" key="7">
    <source>
        <dbReference type="SAM" id="Phobius"/>
    </source>
</evidence>
<name>A0A3A4JXV0_9NOCA</name>
<reference evidence="9 10" key="1">
    <citation type="submission" date="2018-09" db="EMBL/GenBank/DDBJ databases">
        <title>YIM PH21274 draft genome.</title>
        <authorList>
            <person name="Miao C."/>
        </authorList>
    </citation>
    <scope>NUCLEOTIDE SEQUENCE [LARGE SCALE GENOMIC DNA]</scope>
    <source>
        <strain evidence="9 10">YIM PH 21724</strain>
    </source>
</reference>
<feature type="transmembrane region" description="Helical" evidence="7">
    <location>
        <begin position="306"/>
        <end position="330"/>
    </location>
</feature>
<feature type="transmembrane region" description="Helical" evidence="7">
    <location>
        <begin position="134"/>
        <end position="153"/>
    </location>
</feature>
<evidence type="ECO:0000313" key="10">
    <source>
        <dbReference type="Proteomes" id="UP000266677"/>
    </source>
</evidence>
<dbReference type="Pfam" id="PF13727">
    <property type="entry name" value="CoA_binding_3"/>
    <property type="match status" value="1"/>
</dbReference>
<keyword evidence="3 9" id="KW-0808">Transferase</keyword>
<dbReference type="PANTHER" id="PTHR30576">
    <property type="entry name" value="COLANIC BIOSYNTHESIS UDP-GLUCOSE LIPID CARRIER TRANSFERASE"/>
    <property type="match status" value="1"/>
</dbReference>
<dbReference type="NCBIfam" id="TIGR03025">
    <property type="entry name" value="EPS_sugtrans"/>
    <property type="match status" value="1"/>
</dbReference>